<evidence type="ECO:0000313" key="3">
    <source>
        <dbReference type="Proteomes" id="UP001589858"/>
    </source>
</evidence>
<reference evidence="2 3" key="1">
    <citation type="submission" date="2024-09" db="EMBL/GenBank/DDBJ databases">
        <authorList>
            <person name="Sun Q."/>
            <person name="Mori K."/>
        </authorList>
    </citation>
    <scope>NUCLEOTIDE SEQUENCE [LARGE SCALE GENOMIC DNA]</scope>
    <source>
        <strain evidence="2 3">CICC 11035S</strain>
    </source>
</reference>
<evidence type="ECO:0008006" key="4">
    <source>
        <dbReference type="Google" id="ProtNLM"/>
    </source>
</evidence>
<feature type="compositionally biased region" description="Pro residues" evidence="1">
    <location>
        <begin position="11"/>
        <end position="23"/>
    </location>
</feature>
<comment type="caution">
    <text evidence="2">The sequence shown here is derived from an EMBL/GenBank/DDBJ whole genome shotgun (WGS) entry which is preliminary data.</text>
</comment>
<gene>
    <name evidence="2" type="ORF">ACFFF8_13665</name>
</gene>
<proteinExistence type="predicted"/>
<dbReference type="EMBL" id="JBHLTM010000055">
    <property type="protein sequence ID" value="MFC0685646.1"/>
    <property type="molecule type" value="Genomic_DNA"/>
</dbReference>
<sequence length="53" mass="5499">MATQPGDEPGNTPPETPVPPMEPDLPGAPEELPPEGPDFDEPDTGPLEIPPAD</sequence>
<evidence type="ECO:0000313" key="2">
    <source>
        <dbReference type="EMBL" id="MFC0685646.1"/>
    </source>
</evidence>
<protein>
    <recommendedName>
        <fullName evidence="4">Stereocilin</fullName>
    </recommendedName>
</protein>
<keyword evidence="3" id="KW-1185">Reference proteome</keyword>
<accession>A0ABV6S8T7</accession>
<evidence type="ECO:0000256" key="1">
    <source>
        <dbReference type="SAM" id="MobiDB-lite"/>
    </source>
</evidence>
<feature type="region of interest" description="Disordered" evidence="1">
    <location>
        <begin position="1"/>
        <end position="53"/>
    </location>
</feature>
<dbReference type="RefSeq" id="WP_267219087.1">
    <property type="nucleotide sequence ID" value="NZ_JAPCWC010000003.1"/>
</dbReference>
<name>A0ABV6S8T7_9SPHN</name>
<dbReference type="Proteomes" id="UP001589858">
    <property type="component" value="Unassembled WGS sequence"/>
</dbReference>
<organism evidence="2 3">
    <name type="scientific">Novosphingobium clariflavum</name>
    <dbReference type="NCBI Taxonomy" id="2029884"/>
    <lineage>
        <taxon>Bacteria</taxon>
        <taxon>Pseudomonadati</taxon>
        <taxon>Pseudomonadota</taxon>
        <taxon>Alphaproteobacteria</taxon>
        <taxon>Sphingomonadales</taxon>
        <taxon>Sphingomonadaceae</taxon>
        <taxon>Novosphingobium</taxon>
    </lineage>
</organism>